<dbReference type="AlphaFoldDB" id="A0A3P7J393"/>
<sequence>MTYHRSFEGGIMSFATNKFATDTIKKAIHDVEKENNIAGFLNYSIDRIDEEDVVPHYQIAIFSTTKYDDTLLKVVIMELHYKLNNLKGTAYVA</sequence>
<evidence type="ECO:0000313" key="2">
    <source>
        <dbReference type="Proteomes" id="UP000270094"/>
    </source>
</evidence>
<dbReference type="OrthoDB" id="5872647at2759"/>
<evidence type="ECO:0000313" key="1">
    <source>
        <dbReference type="EMBL" id="VDM74159.1"/>
    </source>
</evidence>
<keyword evidence="2" id="KW-1185">Reference proteome</keyword>
<gene>
    <name evidence="1" type="ORF">SVUK_LOCUS9157</name>
</gene>
<dbReference type="Proteomes" id="UP000270094">
    <property type="component" value="Unassembled WGS sequence"/>
</dbReference>
<dbReference type="EMBL" id="UYYB01034447">
    <property type="protein sequence ID" value="VDM74159.1"/>
    <property type="molecule type" value="Genomic_DNA"/>
</dbReference>
<proteinExistence type="predicted"/>
<name>A0A3P7J393_STRVU</name>
<reference evidence="1 2" key="1">
    <citation type="submission" date="2018-11" db="EMBL/GenBank/DDBJ databases">
        <authorList>
            <consortium name="Pathogen Informatics"/>
        </authorList>
    </citation>
    <scope>NUCLEOTIDE SEQUENCE [LARGE SCALE GENOMIC DNA]</scope>
</reference>
<accession>A0A3P7J393</accession>
<organism evidence="1 2">
    <name type="scientific">Strongylus vulgaris</name>
    <name type="common">Blood worm</name>
    <dbReference type="NCBI Taxonomy" id="40348"/>
    <lineage>
        <taxon>Eukaryota</taxon>
        <taxon>Metazoa</taxon>
        <taxon>Ecdysozoa</taxon>
        <taxon>Nematoda</taxon>
        <taxon>Chromadorea</taxon>
        <taxon>Rhabditida</taxon>
        <taxon>Rhabditina</taxon>
        <taxon>Rhabditomorpha</taxon>
        <taxon>Strongyloidea</taxon>
        <taxon>Strongylidae</taxon>
        <taxon>Strongylus</taxon>
    </lineage>
</organism>
<protein>
    <submittedName>
        <fullName evidence="1">Uncharacterized protein</fullName>
    </submittedName>
</protein>